<sequence>MVKCPRCGYENISSSTYCVNCSYTLKKAPVEKKKGGWSMGIAKKIVLIVGIVVIAFLLFSVVYNNSQPTNEESLNVITADQNVQQGSTHPYQVKIIYDGSWYSKAGTPGYLQEKSDTGNASINLDSASWDQVSVTVQKNDESSNNLIVQLIRNGNVVAENSTTNPGGEVTLSYRS</sequence>
<protein>
    <recommendedName>
        <fullName evidence="4">Zinc-ribbon domain-containing protein</fullName>
    </recommendedName>
</protein>
<keyword evidence="1" id="KW-0812">Transmembrane</keyword>
<feature type="transmembrane region" description="Helical" evidence="1">
    <location>
        <begin position="41"/>
        <end position="63"/>
    </location>
</feature>
<reference evidence="2 3" key="1">
    <citation type="submission" date="2016-10" db="EMBL/GenBank/DDBJ databases">
        <authorList>
            <person name="Varghese N."/>
            <person name="Submissions S."/>
        </authorList>
    </citation>
    <scope>NUCLEOTIDE SEQUENCE [LARGE SCALE GENOMIC DNA]</scope>
    <source>
        <strain evidence="2 3">DSM 16643</strain>
    </source>
</reference>
<gene>
    <name evidence="2" type="ORF">SAMN02910315_01618</name>
</gene>
<evidence type="ECO:0000313" key="2">
    <source>
        <dbReference type="EMBL" id="SDA60871.1"/>
    </source>
</evidence>
<keyword evidence="3" id="KW-1185">Reference proteome</keyword>
<keyword evidence="1" id="KW-1133">Transmembrane helix</keyword>
<name>A0A1G5WRW5_9EURY</name>
<accession>A0A1G5WRW5</accession>
<keyword evidence="1" id="KW-0472">Membrane</keyword>
<organism evidence="2 3">
    <name type="scientific">Methanobrevibacter millerae</name>
    <dbReference type="NCBI Taxonomy" id="230361"/>
    <lineage>
        <taxon>Archaea</taxon>
        <taxon>Methanobacteriati</taxon>
        <taxon>Methanobacteriota</taxon>
        <taxon>Methanomada group</taxon>
        <taxon>Methanobacteria</taxon>
        <taxon>Methanobacteriales</taxon>
        <taxon>Methanobacteriaceae</taxon>
        <taxon>Methanobrevibacter</taxon>
    </lineage>
</organism>
<proteinExistence type="predicted"/>
<dbReference type="AlphaFoldDB" id="A0A1G5WRW5"/>
<dbReference type="Proteomes" id="UP000323439">
    <property type="component" value="Unassembled WGS sequence"/>
</dbReference>
<dbReference type="RefSeq" id="WP_149732149.1">
    <property type="nucleotide sequence ID" value="NZ_FMXB01000012.1"/>
</dbReference>
<dbReference type="EMBL" id="FMXB01000012">
    <property type="protein sequence ID" value="SDA60871.1"/>
    <property type="molecule type" value="Genomic_DNA"/>
</dbReference>
<evidence type="ECO:0008006" key="4">
    <source>
        <dbReference type="Google" id="ProtNLM"/>
    </source>
</evidence>
<evidence type="ECO:0000313" key="3">
    <source>
        <dbReference type="Proteomes" id="UP000323439"/>
    </source>
</evidence>
<dbReference type="OrthoDB" id="78092at2157"/>
<evidence type="ECO:0000256" key="1">
    <source>
        <dbReference type="SAM" id="Phobius"/>
    </source>
</evidence>